<dbReference type="RefSeq" id="WP_254166748.1">
    <property type="nucleotide sequence ID" value="NZ_JAHESF010000021.1"/>
</dbReference>
<dbReference type="Pfam" id="PF13852">
    <property type="entry name" value="DUF4197"/>
    <property type="match status" value="1"/>
</dbReference>
<gene>
    <name evidence="2" type="ORF">KK083_19825</name>
</gene>
<accession>A0AAP2DMP4</accession>
<dbReference type="EMBL" id="JAHESF010000021">
    <property type="protein sequence ID" value="MBT1699155.1"/>
    <property type="molecule type" value="Genomic_DNA"/>
</dbReference>
<proteinExistence type="predicted"/>
<name>A0AAP2DMP4_9BACT</name>
<dbReference type="AlphaFoldDB" id="A0AAP2DMP4"/>
<dbReference type="Proteomes" id="UP001319200">
    <property type="component" value="Unassembled WGS sequence"/>
</dbReference>
<dbReference type="InterPro" id="IPR025245">
    <property type="entry name" value="DUF4197"/>
</dbReference>
<feature type="signal peptide" evidence="1">
    <location>
        <begin position="1"/>
        <end position="20"/>
    </location>
</feature>
<sequence>MKRIFLIATLCLLIAGTASAQLESLKKAAKSITSGGTKLSSEEIAEGLKEALTNGISKGSDLVSQVDGYFKNPEIKLPFPPEAKKAEEKLRQMGMGAEVDKFVLTLNRAAEDAAKEAKPIFVTAIKSMTIQDAAGILKGEQDAATQYLKRTTSSPLKDKFKPVVQNSLSKVNATKYYADLINTYNKIPLVQKMNPNLDDYATDKAIEGLFTMIAKEEKNIRQNPGARTSELLKKVFGSK</sequence>
<feature type="chain" id="PRO_5042974343" evidence="1">
    <location>
        <begin position="21"/>
        <end position="239"/>
    </location>
</feature>
<keyword evidence="3" id="KW-1185">Reference proteome</keyword>
<evidence type="ECO:0000313" key="2">
    <source>
        <dbReference type="EMBL" id="MBT1699155.1"/>
    </source>
</evidence>
<protein>
    <submittedName>
        <fullName evidence="2">DUF4197 family protein</fullName>
    </submittedName>
</protein>
<evidence type="ECO:0000256" key="1">
    <source>
        <dbReference type="SAM" id="SignalP"/>
    </source>
</evidence>
<comment type="caution">
    <text evidence="2">The sequence shown here is derived from an EMBL/GenBank/DDBJ whole genome shotgun (WGS) entry which is preliminary data.</text>
</comment>
<keyword evidence="1" id="KW-0732">Signal</keyword>
<reference evidence="2 3" key="1">
    <citation type="submission" date="2021-05" db="EMBL/GenBank/DDBJ databases">
        <title>A Polyphasic approach of four new species of the genus Ohtaekwangia: Ohtaekwangia histidinii sp. nov., Ohtaekwangia cretensis sp. nov., Ohtaekwangia indiensis sp. nov., Ohtaekwangia reichenbachii sp. nov. from diverse environment.</title>
        <authorList>
            <person name="Octaviana S."/>
        </authorList>
    </citation>
    <scope>NUCLEOTIDE SEQUENCE [LARGE SCALE GENOMIC DNA]</scope>
    <source>
        <strain evidence="2 3">PWU4</strain>
    </source>
</reference>
<organism evidence="2 3">
    <name type="scientific">Chryseosolibacter histidini</name>
    <dbReference type="NCBI Taxonomy" id="2782349"/>
    <lineage>
        <taxon>Bacteria</taxon>
        <taxon>Pseudomonadati</taxon>
        <taxon>Bacteroidota</taxon>
        <taxon>Cytophagia</taxon>
        <taxon>Cytophagales</taxon>
        <taxon>Chryseotaleaceae</taxon>
        <taxon>Chryseosolibacter</taxon>
    </lineage>
</organism>
<evidence type="ECO:0000313" key="3">
    <source>
        <dbReference type="Proteomes" id="UP001319200"/>
    </source>
</evidence>